<keyword evidence="5" id="KW-0677">Repeat</keyword>
<evidence type="ECO:0000256" key="5">
    <source>
        <dbReference type="ARBA" id="ARBA00022737"/>
    </source>
</evidence>
<evidence type="ECO:0000256" key="10">
    <source>
        <dbReference type="SAM" id="MobiDB-lite"/>
    </source>
</evidence>
<evidence type="ECO:0000256" key="9">
    <source>
        <dbReference type="ARBA" id="ARBA00023180"/>
    </source>
</evidence>
<dbReference type="InterPro" id="IPR001611">
    <property type="entry name" value="Leu-rich_rpt"/>
</dbReference>
<dbReference type="InterPro" id="IPR025322">
    <property type="entry name" value="PADRE_dom"/>
</dbReference>
<keyword evidence="6" id="KW-1133">Transmembrane helix</keyword>
<gene>
    <name evidence="11" type="ORF">Adt_33820</name>
</gene>
<keyword evidence="3" id="KW-0812">Transmembrane</keyword>
<dbReference type="InterPro" id="IPR032675">
    <property type="entry name" value="LRR_dom_sf"/>
</dbReference>
<keyword evidence="12" id="KW-1185">Reference proteome</keyword>
<protein>
    <submittedName>
        <fullName evidence="11">Receptor-like kinase TMK3</fullName>
    </submittedName>
</protein>
<evidence type="ECO:0000313" key="12">
    <source>
        <dbReference type="Proteomes" id="UP001604336"/>
    </source>
</evidence>
<feature type="compositionally biased region" description="Basic and acidic residues" evidence="10">
    <location>
        <begin position="123"/>
        <end position="136"/>
    </location>
</feature>
<keyword evidence="2" id="KW-0433">Leucine-rich repeat</keyword>
<reference evidence="12" key="1">
    <citation type="submission" date="2024-07" db="EMBL/GenBank/DDBJ databases">
        <title>Two chromosome-level genome assemblies of Korean endemic species Abeliophyllum distichum and Forsythia ovata (Oleaceae).</title>
        <authorList>
            <person name="Jang H."/>
        </authorList>
    </citation>
    <scope>NUCLEOTIDE SEQUENCE [LARGE SCALE GENOMIC DNA]</scope>
</reference>
<dbReference type="Pfam" id="PF00560">
    <property type="entry name" value="LRR_1"/>
    <property type="match status" value="1"/>
</dbReference>
<evidence type="ECO:0000313" key="11">
    <source>
        <dbReference type="EMBL" id="KAL2480854.1"/>
    </source>
</evidence>
<keyword evidence="9" id="KW-0325">Glycoprotein</keyword>
<accession>A0ABD1QYA0</accession>
<feature type="compositionally biased region" description="Pro residues" evidence="10">
    <location>
        <begin position="153"/>
        <end position="162"/>
    </location>
</feature>
<keyword evidence="4" id="KW-0732">Signal</keyword>
<proteinExistence type="predicted"/>
<feature type="region of interest" description="Disordered" evidence="10">
    <location>
        <begin position="118"/>
        <end position="217"/>
    </location>
</feature>
<evidence type="ECO:0000256" key="2">
    <source>
        <dbReference type="ARBA" id="ARBA00022614"/>
    </source>
</evidence>
<dbReference type="InterPro" id="IPR052422">
    <property type="entry name" value="Auxin_Ser/Thr_Kinase"/>
</dbReference>
<evidence type="ECO:0000256" key="4">
    <source>
        <dbReference type="ARBA" id="ARBA00022729"/>
    </source>
</evidence>
<comment type="caution">
    <text evidence="11">The sequence shown here is derived from an EMBL/GenBank/DDBJ whole genome shotgun (WGS) entry which is preliminary data.</text>
</comment>
<evidence type="ECO:0000256" key="8">
    <source>
        <dbReference type="ARBA" id="ARBA00023170"/>
    </source>
</evidence>
<comment type="subcellular location">
    <subcellularLocation>
        <location evidence="1">Membrane</location>
        <topology evidence="1">Single-pass membrane protein</topology>
    </subcellularLocation>
</comment>
<dbReference type="GO" id="GO:0016020">
    <property type="term" value="C:membrane"/>
    <property type="evidence" value="ECO:0007669"/>
    <property type="project" value="UniProtKB-SubCell"/>
</dbReference>
<name>A0ABD1QYA0_9LAMI</name>
<dbReference type="EMBL" id="JBFOLK010000010">
    <property type="protein sequence ID" value="KAL2480854.1"/>
    <property type="molecule type" value="Genomic_DNA"/>
</dbReference>
<feature type="compositionally biased region" description="Polar residues" evidence="10">
    <location>
        <begin position="192"/>
        <end position="203"/>
    </location>
</feature>
<dbReference type="Proteomes" id="UP001604336">
    <property type="component" value="Unassembled WGS sequence"/>
</dbReference>
<keyword evidence="7" id="KW-0472">Membrane</keyword>
<sequence length="217" mass="23311">MLEEPGHVVFPAVEISGSNSRFSAMKADEQLTAGKFYVLIPVCRVRSKVSESEFEEHQVSVINLRNLRLNGTLSPSLVNLPSLLEIHLGGNNLHGTVPANLTLLRSLRWLDLSGNNFDPPLPKFRDGVKVTTDDNPKMVAIRPKGSHPQTDGRPPPPFPINSPSPSMDSPPNSPSPSLDSPPNSPSLAGDQSPLSDYSPSPSGDSAMAKPQTPKDPN</sequence>
<evidence type="ECO:0000256" key="7">
    <source>
        <dbReference type="ARBA" id="ARBA00023136"/>
    </source>
</evidence>
<dbReference type="PANTHER" id="PTHR47986">
    <property type="entry name" value="OSJNBA0070M12.3 PROTEIN"/>
    <property type="match status" value="1"/>
</dbReference>
<organism evidence="11 12">
    <name type="scientific">Abeliophyllum distichum</name>
    <dbReference type="NCBI Taxonomy" id="126358"/>
    <lineage>
        <taxon>Eukaryota</taxon>
        <taxon>Viridiplantae</taxon>
        <taxon>Streptophyta</taxon>
        <taxon>Embryophyta</taxon>
        <taxon>Tracheophyta</taxon>
        <taxon>Spermatophyta</taxon>
        <taxon>Magnoliopsida</taxon>
        <taxon>eudicotyledons</taxon>
        <taxon>Gunneridae</taxon>
        <taxon>Pentapetalae</taxon>
        <taxon>asterids</taxon>
        <taxon>lamiids</taxon>
        <taxon>Lamiales</taxon>
        <taxon>Oleaceae</taxon>
        <taxon>Forsythieae</taxon>
        <taxon>Abeliophyllum</taxon>
    </lineage>
</organism>
<dbReference type="SUPFAM" id="SSF52058">
    <property type="entry name" value="L domain-like"/>
    <property type="match status" value="1"/>
</dbReference>
<feature type="compositionally biased region" description="Low complexity" evidence="10">
    <location>
        <begin position="163"/>
        <end position="181"/>
    </location>
</feature>
<dbReference type="FunFam" id="3.80.10.10:FF:000129">
    <property type="entry name" value="Leucine-rich repeat receptor-like kinase"/>
    <property type="match status" value="1"/>
</dbReference>
<dbReference type="Gene3D" id="3.80.10.10">
    <property type="entry name" value="Ribonuclease Inhibitor"/>
    <property type="match status" value="1"/>
</dbReference>
<dbReference type="AlphaFoldDB" id="A0ABD1QYA0"/>
<dbReference type="PANTHER" id="PTHR47986:SF1">
    <property type="entry name" value="OS04G0685900 PROTEIN"/>
    <property type="match status" value="1"/>
</dbReference>
<dbReference type="Pfam" id="PF14009">
    <property type="entry name" value="PADRE"/>
    <property type="match status" value="1"/>
</dbReference>
<keyword evidence="8" id="KW-0675">Receptor</keyword>
<evidence type="ECO:0000256" key="1">
    <source>
        <dbReference type="ARBA" id="ARBA00004167"/>
    </source>
</evidence>
<evidence type="ECO:0000256" key="6">
    <source>
        <dbReference type="ARBA" id="ARBA00022989"/>
    </source>
</evidence>
<evidence type="ECO:0000256" key="3">
    <source>
        <dbReference type="ARBA" id="ARBA00022692"/>
    </source>
</evidence>